<dbReference type="Pfam" id="PF16911">
    <property type="entry name" value="PapA_C"/>
    <property type="match status" value="1"/>
</dbReference>
<evidence type="ECO:0000259" key="13">
    <source>
        <dbReference type="Pfam" id="PF16911"/>
    </source>
</evidence>
<dbReference type="EC" id="2.3.1.282" evidence="5"/>
<evidence type="ECO:0000256" key="10">
    <source>
        <dbReference type="ARBA" id="ARBA00030465"/>
    </source>
</evidence>
<dbReference type="InterPro" id="IPR023213">
    <property type="entry name" value="CAT-like_dom_sf"/>
</dbReference>
<dbReference type="SUPFAM" id="SSF52777">
    <property type="entry name" value="CoA-dependent acyltransferases"/>
    <property type="match status" value="2"/>
</dbReference>
<evidence type="ECO:0000256" key="12">
    <source>
        <dbReference type="ARBA" id="ARBA00033407"/>
    </source>
</evidence>
<dbReference type="AlphaFoldDB" id="A0A917V932"/>
<dbReference type="Proteomes" id="UP000612956">
    <property type="component" value="Unassembled WGS sequence"/>
</dbReference>
<protein>
    <recommendedName>
        <fullName evidence="6">Phthiocerol/phthiodiolone dimycocerosyl transferase</fullName>
        <ecNumber evidence="5">2.3.1.282</ecNumber>
    </recommendedName>
    <alternativeName>
        <fullName evidence="12">Acyltransferase PapA5</fullName>
    </alternativeName>
    <alternativeName>
        <fullName evidence="10">Phthiocerol/phthiodiolone O-acyltransferase</fullName>
    </alternativeName>
    <alternativeName>
        <fullName evidence="11">Polyketide synthase-associated protein A5</fullName>
    </alternativeName>
</protein>
<keyword evidence="7" id="KW-0443">Lipid metabolism</keyword>
<comment type="catalytic activity">
    <reaction evidence="1">
        <text>2 a mycocerosyl-[mycocerosic acid synthase] + a phthiocerol = a dimycocerosyl phthiocerol + 2 holo-[mycocerosic acid synthase].</text>
        <dbReference type="EC" id="2.3.1.282"/>
    </reaction>
</comment>
<dbReference type="Gene3D" id="3.30.559.30">
    <property type="entry name" value="Nonribosomal peptide synthetase, condensation domain"/>
    <property type="match status" value="1"/>
</dbReference>
<sequence length="439" mass="48026">MFQTSVSDKCLKRLYVGFMTAKRLISPFEATYFGTDTSIGSVPTAGMPLFFGSTVYGSLDVAVIQRVLDELAAAHPLLRSRVVDGWFVRDDEFRPRLDIVEGGDDDYLALINTPQEWTAGLFRAVLLREEERQQLVLVVHHGISDGRSAFALLNQFWARYTSYVTDSVVAQLDSRDELPLPMDQRLADVVSEVEADAWLTDFRTAAMNATEAPRALMRDGAVGDARRFALERIELSVEHTAEVVKTARAQGVSVNSVISGATLAAVRTRIAEAGPLPLMLGFAADVRGECVPPEPVETMANFASGAGVFAMVDGDMSPLDVAHQVEAGMRAIIANRDAARFPLAIQRVKDAPTLAMLSTSPSFALSNIGRVQPHSLPDDVAFLRTDIYAMGPQMPPKLTAFTIANRLTLQLEYDTALYSRDQMGKLRRTLTELLSALAQ</sequence>
<dbReference type="GO" id="GO:0016746">
    <property type="term" value="F:acyltransferase activity"/>
    <property type="evidence" value="ECO:0007669"/>
    <property type="project" value="UniProtKB-KW"/>
</dbReference>
<evidence type="ECO:0000313" key="15">
    <source>
        <dbReference type="Proteomes" id="UP000612956"/>
    </source>
</evidence>
<evidence type="ECO:0000313" key="14">
    <source>
        <dbReference type="EMBL" id="GGK51126.1"/>
    </source>
</evidence>
<comment type="catalytic activity">
    <reaction evidence="3">
        <text>2 a mycocerosyl-[mycocerosic acid synthase] + a phthiodiolone = a dimycocerosyl phthiodiolone + 2 holo-[mycocerosic acid synthase].</text>
        <dbReference type="EC" id="2.3.1.282"/>
    </reaction>
</comment>
<comment type="caution">
    <text evidence="14">The sequence shown here is derived from an EMBL/GenBank/DDBJ whole genome shotgun (WGS) entry which is preliminary data.</text>
</comment>
<dbReference type="EMBL" id="BMMW01000002">
    <property type="protein sequence ID" value="GGK51126.1"/>
    <property type="molecule type" value="Genomic_DNA"/>
</dbReference>
<dbReference type="InterPro" id="IPR052058">
    <property type="entry name" value="Alcohol_O-acetyltransferase"/>
</dbReference>
<keyword evidence="8" id="KW-0808">Transferase</keyword>
<evidence type="ECO:0000256" key="7">
    <source>
        <dbReference type="ARBA" id="ARBA00022516"/>
    </source>
</evidence>
<gene>
    <name evidence="14" type="ORF">GCM10011591_23370</name>
</gene>
<keyword evidence="9" id="KW-0012">Acyltransferase</keyword>
<dbReference type="PANTHER" id="PTHR28037:SF1">
    <property type="entry name" value="ALCOHOL O-ACETYLTRANSFERASE 1-RELATED"/>
    <property type="match status" value="1"/>
</dbReference>
<dbReference type="Gene3D" id="3.30.559.10">
    <property type="entry name" value="Chloramphenicol acetyltransferase-like domain"/>
    <property type="match status" value="1"/>
</dbReference>
<proteinExistence type="inferred from homology"/>
<dbReference type="PANTHER" id="PTHR28037">
    <property type="entry name" value="ALCOHOL O-ACETYLTRANSFERASE 1-RELATED"/>
    <property type="match status" value="1"/>
</dbReference>
<comment type="catalytic activity">
    <reaction evidence="2">
        <text>2 a mycocerosyl-[mycocerosic acid synthase] + a phenolphthiocerol = a dimycocerosyl phenolphthiocerol + 2 holo-[mycocerosic acid synthase].</text>
        <dbReference type="EC" id="2.3.1.282"/>
    </reaction>
</comment>
<evidence type="ECO:0000256" key="8">
    <source>
        <dbReference type="ARBA" id="ARBA00022679"/>
    </source>
</evidence>
<evidence type="ECO:0000256" key="9">
    <source>
        <dbReference type="ARBA" id="ARBA00023315"/>
    </source>
</evidence>
<evidence type="ECO:0000256" key="2">
    <source>
        <dbReference type="ARBA" id="ARBA00000625"/>
    </source>
</evidence>
<evidence type="ECO:0000256" key="3">
    <source>
        <dbReference type="ARBA" id="ARBA00001907"/>
    </source>
</evidence>
<evidence type="ECO:0000256" key="6">
    <source>
        <dbReference type="ARBA" id="ARBA00013449"/>
    </source>
</evidence>
<keyword evidence="15" id="KW-1185">Reference proteome</keyword>
<evidence type="ECO:0000256" key="11">
    <source>
        <dbReference type="ARBA" id="ARBA00032317"/>
    </source>
</evidence>
<accession>A0A917V932</accession>
<evidence type="ECO:0000256" key="5">
    <source>
        <dbReference type="ARBA" id="ARBA00012866"/>
    </source>
</evidence>
<evidence type="ECO:0000256" key="4">
    <source>
        <dbReference type="ARBA" id="ARBA00006558"/>
    </source>
</evidence>
<dbReference type="InterPro" id="IPR031641">
    <property type="entry name" value="PapA_C"/>
</dbReference>
<reference evidence="14" key="2">
    <citation type="submission" date="2020-09" db="EMBL/GenBank/DDBJ databases">
        <authorList>
            <person name="Sun Q."/>
            <person name="Zhou Y."/>
        </authorList>
    </citation>
    <scope>NUCLEOTIDE SEQUENCE</scope>
    <source>
        <strain evidence="14">CGMCC 4.7278</strain>
    </source>
</reference>
<organism evidence="14 15">
    <name type="scientific">Nocardia camponoti</name>
    <dbReference type="NCBI Taxonomy" id="1616106"/>
    <lineage>
        <taxon>Bacteria</taxon>
        <taxon>Bacillati</taxon>
        <taxon>Actinomycetota</taxon>
        <taxon>Actinomycetes</taxon>
        <taxon>Mycobacteriales</taxon>
        <taxon>Nocardiaceae</taxon>
        <taxon>Nocardia</taxon>
    </lineage>
</organism>
<reference evidence="14" key="1">
    <citation type="journal article" date="2014" name="Int. J. Syst. Evol. Microbiol.">
        <title>Complete genome sequence of Corynebacterium casei LMG S-19264T (=DSM 44701T), isolated from a smear-ripened cheese.</title>
        <authorList>
            <consortium name="US DOE Joint Genome Institute (JGI-PGF)"/>
            <person name="Walter F."/>
            <person name="Albersmeier A."/>
            <person name="Kalinowski J."/>
            <person name="Ruckert C."/>
        </authorList>
    </citation>
    <scope>NUCLEOTIDE SEQUENCE</scope>
    <source>
        <strain evidence="14">CGMCC 4.7278</strain>
    </source>
</reference>
<keyword evidence="7" id="KW-0444">Lipid biosynthesis</keyword>
<name>A0A917V932_9NOCA</name>
<evidence type="ECO:0000256" key="1">
    <source>
        <dbReference type="ARBA" id="ARBA00000026"/>
    </source>
</evidence>
<comment type="similarity">
    <text evidence="4">Belongs to the acyltransferase PapA5 family.</text>
</comment>
<feature type="domain" description="Phthiocerol/phthiodiolone dimycocerosyl transferase C-terminal" evidence="13">
    <location>
        <begin position="226"/>
        <end position="388"/>
    </location>
</feature>